<evidence type="ECO:0000313" key="3">
    <source>
        <dbReference type="EMBL" id="MCW1884164.1"/>
    </source>
</evidence>
<name>A0ABT3FLU6_9BACT</name>
<feature type="signal peptide" evidence="1">
    <location>
        <begin position="1"/>
        <end position="22"/>
    </location>
</feature>
<keyword evidence="1" id="KW-0732">Signal</keyword>
<dbReference type="InterPro" id="IPR029058">
    <property type="entry name" value="AB_hydrolase_fold"/>
</dbReference>
<dbReference type="RefSeq" id="WP_264500123.1">
    <property type="nucleotide sequence ID" value="NZ_JAPDDS010000002.1"/>
</dbReference>
<dbReference type="Gene3D" id="2.30.30.700">
    <property type="entry name" value="SLA1 homology domain 1"/>
    <property type="match status" value="1"/>
</dbReference>
<proteinExistence type="predicted"/>
<evidence type="ECO:0000313" key="4">
    <source>
        <dbReference type="Proteomes" id="UP001207930"/>
    </source>
</evidence>
<feature type="domain" description="SLA1 homology" evidence="2">
    <location>
        <begin position="20"/>
        <end position="71"/>
    </location>
</feature>
<feature type="chain" id="PRO_5046588750" evidence="1">
    <location>
        <begin position="23"/>
        <end position="342"/>
    </location>
</feature>
<protein>
    <submittedName>
        <fullName evidence="3">SHD1 domain-containing protein</fullName>
    </submittedName>
</protein>
<dbReference type="SUPFAM" id="SSF53474">
    <property type="entry name" value="alpha/beta-Hydrolases"/>
    <property type="match status" value="1"/>
</dbReference>
<dbReference type="EMBL" id="JAPDDS010000002">
    <property type="protein sequence ID" value="MCW1884164.1"/>
    <property type="molecule type" value="Genomic_DNA"/>
</dbReference>
<sequence>MILKSAALLSLITGLSLATAHARTWTDTTGRKIEADIVRVEGEQVVLQFKGKEVKLALSKLSEDDRKFVVEWKETAPETPAAAPAGALTLCGTALTAGGTVTTVQEPLSAATLKKFAKADAKPTQLKIAIALPAGFDPAKPQHVMWVSAPINNEGERKSGNIGAMGGYAEAATQAGWVIIAADTDQGNARLEDNQRSEGGDLAVHKQAIEALVKAWPAAKTWKYACCGFSGGAKASFYRVGQLLDSDLAVTGLFLGGCNQDLTNSAREESGLRKSGLKKIRVYISNGKTDDISTVAHATSVKDSVEAQGYGEAKLEVFEGGHSMNRENFVSAMAWFKEAPAK</sequence>
<evidence type="ECO:0000256" key="1">
    <source>
        <dbReference type="SAM" id="SignalP"/>
    </source>
</evidence>
<accession>A0ABT3FLU6</accession>
<dbReference type="Proteomes" id="UP001207930">
    <property type="component" value="Unassembled WGS sequence"/>
</dbReference>
<organism evidence="3 4">
    <name type="scientific">Luteolibacter flavescens</name>
    <dbReference type="NCBI Taxonomy" id="1859460"/>
    <lineage>
        <taxon>Bacteria</taxon>
        <taxon>Pseudomonadati</taxon>
        <taxon>Verrucomicrobiota</taxon>
        <taxon>Verrucomicrobiia</taxon>
        <taxon>Verrucomicrobiales</taxon>
        <taxon>Verrucomicrobiaceae</taxon>
        <taxon>Luteolibacter</taxon>
    </lineage>
</organism>
<keyword evidence="4" id="KW-1185">Reference proteome</keyword>
<gene>
    <name evidence="3" type="ORF">OKA04_05440</name>
</gene>
<reference evidence="3 4" key="1">
    <citation type="submission" date="2022-10" db="EMBL/GenBank/DDBJ databases">
        <title>Luteolibacter flavescens strain MCCC 1K03193, whole genome shotgun sequencing project.</title>
        <authorList>
            <person name="Zhao G."/>
            <person name="Shen L."/>
        </authorList>
    </citation>
    <scope>NUCLEOTIDE SEQUENCE [LARGE SCALE GENOMIC DNA]</scope>
    <source>
        <strain evidence="3 4">MCCC 1K03193</strain>
    </source>
</reference>
<dbReference type="Pfam" id="PF03983">
    <property type="entry name" value="SHD1"/>
    <property type="match status" value="1"/>
</dbReference>
<evidence type="ECO:0000259" key="2">
    <source>
        <dbReference type="Pfam" id="PF03983"/>
    </source>
</evidence>
<comment type="caution">
    <text evidence="3">The sequence shown here is derived from an EMBL/GenBank/DDBJ whole genome shotgun (WGS) entry which is preliminary data.</text>
</comment>
<dbReference type="Gene3D" id="3.40.50.1820">
    <property type="entry name" value="alpha/beta hydrolase"/>
    <property type="match status" value="1"/>
</dbReference>
<dbReference type="InterPro" id="IPR007131">
    <property type="entry name" value="SHD1"/>
</dbReference>